<evidence type="ECO:0000313" key="1">
    <source>
        <dbReference type="EMBL" id="MBV0924751.1"/>
    </source>
</evidence>
<organism evidence="1 2">
    <name type="scientific">Haloarcula limicola</name>
    <dbReference type="NCBI Taxonomy" id="1429915"/>
    <lineage>
        <taxon>Archaea</taxon>
        <taxon>Methanobacteriati</taxon>
        <taxon>Methanobacteriota</taxon>
        <taxon>Stenosarchaea group</taxon>
        <taxon>Halobacteria</taxon>
        <taxon>Halobacteriales</taxon>
        <taxon>Haloarculaceae</taxon>
        <taxon>Haloarcula</taxon>
    </lineage>
</organism>
<dbReference type="Proteomes" id="UP000766550">
    <property type="component" value="Unassembled WGS sequence"/>
</dbReference>
<dbReference type="AlphaFoldDB" id="A0A8J7Y9X1"/>
<keyword evidence="2" id="KW-1185">Reference proteome</keyword>
<comment type="caution">
    <text evidence="1">The sequence shown here is derived from an EMBL/GenBank/DDBJ whole genome shotgun (WGS) entry which is preliminary data.</text>
</comment>
<gene>
    <name evidence="1" type="ORF">KTS45_11125</name>
</gene>
<reference evidence="1 2" key="1">
    <citation type="submission" date="2021-06" db="EMBL/GenBank/DDBJ databases">
        <title>New haloarchaea isolates fom saline soil.</title>
        <authorList>
            <person name="Duran-Viseras A."/>
            <person name="Sanchez-Porro C.S."/>
            <person name="Ventosa A."/>
        </authorList>
    </citation>
    <scope>NUCLEOTIDE SEQUENCE [LARGE SCALE GENOMIC DNA]</scope>
    <source>
        <strain evidence="1 2">JCM 183640</strain>
    </source>
</reference>
<accession>A0A8J7Y9X1</accession>
<dbReference type="RefSeq" id="WP_162317611.1">
    <property type="nucleotide sequence ID" value="NZ_JAHQXF010000002.1"/>
</dbReference>
<name>A0A8J7Y9X1_9EURY</name>
<protein>
    <submittedName>
        <fullName evidence="1">Uncharacterized protein</fullName>
    </submittedName>
</protein>
<evidence type="ECO:0000313" key="2">
    <source>
        <dbReference type="Proteomes" id="UP000766550"/>
    </source>
</evidence>
<proteinExistence type="predicted"/>
<dbReference type="OrthoDB" id="169621at2157"/>
<sequence>MSKADVWAQWVDIHNLDDSVPLFETDADGVIQTEQFGNGPHERDVLKRSAAMERLVIEQAENVETDFHERGQRYEGVIYVMYWLGSNKDVIPLYIGKSGKFASSGYKLNPNLKYIRERKSRFARWGYGTAFHLGGLSQAYFDSAWESTGETPGSSKGRWIRTLFEPKSRRLKRNVYLWMKAWEVDDIGPYTPDTGASPYLEELEQQLIALAWELYPDLLLNTEGVPYNPEAYAHLGGWTDQSDLTDFE</sequence>
<dbReference type="EMBL" id="JAHQXF010000002">
    <property type="protein sequence ID" value="MBV0924751.1"/>
    <property type="molecule type" value="Genomic_DNA"/>
</dbReference>